<dbReference type="InterPro" id="IPR036410">
    <property type="entry name" value="HSP_DnaJ_Cys-rich_dom_sf"/>
</dbReference>
<dbReference type="FunFam" id="2.10.230.10:FF:000002">
    <property type="entry name" value="Molecular chaperone DnaJ"/>
    <property type="match status" value="1"/>
</dbReference>
<evidence type="ECO:0000259" key="13">
    <source>
        <dbReference type="PROSITE" id="PS51188"/>
    </source>
</evidence>
<evidence type="ECO:0000256" key="8">
    <source>
        <dbReference type="ARBA" id="ARBA00061004"/>
    </source>
</evidence>
<comment type="caution">
    <text evidence="14">The sequence shown here is derived from an EMBL/GenBank/DDBJ whole genome shotgun (WGS) entry which is preliminary data.</text>
</comment>
<dbReference type="Pfam" id="PF01556">
    <property type="entry name" value="DnaJ_C"/>
    <property type="match status" value="1"/>
</dbReference>
<dbReference type="PROSITE" id="PS51188">
    <property type="entry name" value="ZF_CR"/>
    <property type="match status" value="1"/>
</dbReference>
<feature type="binding site" evidence="10">
    <location>
        <position position="162"/>
    </location>
    <ligand>
        <name>Zn(2+)</name>
        <dbReference type="ChEBI" id="CHEBI:29105"/>
        <label>1</label>
    </ligand>
</feature>
<keyword evidence="4 10" id="KW-0863">Zinc-finger</keyword>
<feature type="binding site" evidence="10">
    <location>
        <position position="212"/>
    </location>
    <ligand>
        <name>Zn(2+)</name>
        <dbReference type="ChEBI" id="CHEBI:29105"/>
        <label>1</label>
    </ligand>
</feature>
<keyword evidence="6 10" id="KW-0346">Stress response</keyword>
<comment type="subcellular location">
    <subcellularLocation>
        <location evidence="10">Cytoplasm</location>
    </subcellularLocation>
</comment>
<dbReference type="CDD" id="cd10747">
    <property type="entry name" value="DnaJ_C"/>
    <property type="match status" value="1"/>
</dbReference>
<keyword evidence="3 10" id="KW-0677">Repeat</keyword>
<reference evidence="14 15" key="1">
    <citation type="submission" date="2020-01" db="EMBL/GenBank/DDBJ databases">
        <title>Genomes assembled from Gulf of Kutch pelagic sediment metagenomes.</title>
        <authorList>
            <person name="Chandrashekar M."/>
            <person name="Mahajan M.S."/>
            <person name="Dave K.J."/>
            <person name="Vatsa P."/>
            <person name="Nathani N.M."/>
        </authorList>
    </citation>
    <scope>NUCLEOTIDE SEQUENCE [LARGE SCALE GENOMIC DNA]</scope>
    <source>
        <strain evidence="14">KS3-K002</strain>
    </source>
</reference>
<feature type="domain" description="CR-type" evidence="13">
    <location>
        <begin position="146"/>
        <end position="224"/>
    </location>
</feature>
<gene>
    <name evidence="10 14" type="primary">dnaJ</name>
    <name evidence="14" type="ORF">GWO12_07665</name>
</gene>
<evidence type="ECO:0000256" key="3">
    <source>
        <dbReference type="ARBA" id="ARBA00022737"/>
    </source>
</evidence>
<dbReference type="GO" id="GO:0042026">
    <property type="term" value="P:protein refolding"/>
    <property type="evidence" value="ECO:0007669"/>
    <property type="project" value="TreeGrafter"/>
</dbReference>
<feature type="binding site" evidence="10">
    <location>
        <position position="159"/>
    </location>
    <ligand>
        <name>Zn(2+)</name>
        <dbReference type="ChEBI" id="CHEBI:29105"/>
        <label>1</label>
    </ligand>
</feature>
<dbReference type="NCBIfam" id="NF008035">
    <property type="entry name" value="PRK10767.1"/>
    <property type="match status" value="1"/>
</dbReference>
<dbReference type="PRINTS" id="PR00625">
    <property type="entry name" value="JDOMAIN"/>
</dbReference>
<proteinExistence type="inferred from homology"/>
<dbReference type="SUPFAM" id="SSF57938">
    <property type="entry name" value="DnaJ/Hsp40 cysteine-rich domain"/>
    <property type="match status" value="1"/>
</dbReference>
<evidence type="ECO:0000256" key="4">
    <source>
        <dbReference type="ARBA" id="ARBA00022771"/>
    </source>
</evidence>
<feature type="binding site" evidence="10">
    <location>
        <position position="201"/>
    </location>
    <ligand>
        <name>Zn(2+)</name>
        <dbReference type="ChEBI" id="CHEBI:29105"/>
        <label>2</label>
    </ligand>
</feature>
<dbReference type="GO" id="GO:0051082">
    <property type="term" value="F:unfolded protein binding"/>
    <property type="evidence" value="ECO:0007669"/>
    <property type="project" value="UniProtKB-UniRule"/>
</dbReference>
<evidence type="ECO:0000313" key="15">
    <source>
        <dbReference type="Proteomes" id="UP000702544"/>
    </source>
</evidence>
<comment type="cofactor">
    <cofactor evidence="10">
        <name>Zn(2+)</name>
        <dbReference type="ChEBI" id="CHEBI:29105"/>
    </cofactor>
    <text evidence="10">Binds 2 Zn(2+) ions per monomer.</text>
</comment>
<feature type="zinc finger region" description="CR-type" evidence="11">
    <location>
        <begin position="146"/>
        <end position="224"/>
    </location>
</feature>
<dbReference type="PROSITE" id="PS50076">
    <property type="entry name" value="DNAJ_2"/>
    <property type="match status" value="1"/>
</dbReference>
<dbReference type="AlphaFoldDB" id="A0AAE4Z9G9"/>
<dbReference type="GO" id="GO:0009408">
    <property type="term" value="P:response to heat"/>
    <property type="evidence" value="ECO:0007669"/>
    <property type="project" value="InterPro"/>
</dbReference>
<organism evidence="14 15">
    <name type="scientific">Candidatus Kutchimonas denitrificans</name>
    <dbReference type="NCBI Taxonomy" id="3056748"/>
    <lineage>
        <taxon>Bacteria</taxon>
        <taxon>Pseudomonadati</taxon>
        <taxon>Gemmatimonadota</taxon>
        <taxon>Gemmatimonadia</taxon>
        <taxon>Candidatus Palauibacterales</taxon>
        <taxon>Candidatus Palauibacteraceae</taxon>
        <taxon>Candidatus Kutchimonas</taxon>
    </lineage>
</organism>
<dbReference type="GO" id="GO:0031072">
    <property type="term" value="F:heat shock protein binding"/>
    <property type="evidence" value="ECO:0007669"/>
    <property type="project" value="InterPro"/>
</dbReference>
<evidence type="ECO:0000256" key="2">
    <source>
        <dbReference type="ARBA" id="ARBA00022723"/>
    </source>
</evidence>
<dbReference type="PANTHER" id="PTHR43096">
    <property type="entry name" value="DNAJ HOMOLOG 1, MITOCHONDRIAL-RELATED"/>
    <property type="match status" value="1"/>
</dbReference>
<evidence type="ECO:0000256" key="7">
    <source>
        <dbReference type="ARBA" id="ARBA00023186"/>
    </source>
</evidence>
<comment type="domain">
    <text evidence="10">The J domain is necessary and sufficient to stimulate DnaK ATPase activity. Zinc center 1 plays an important role in the autonomous, DnaK-independent chaperone activity of DnaJ. Zinc center 2 is essential for interaction with DnaK and for DnaJ activity.</text>
</comment>
<dbReference type="InterPro" id="IPR036869">
    <property type="entry name" value="J_dom_sf"/>
</dbReference>
<feature type="binding site" evidence="10">
    <location>
        <position position="179"/>
    </location>
    <ligand>
        <name>Zn(2+)</name>
        <dbReference type="ChEBI" id="CHEBI:29105"/>
        <label>2</label>
    </ligand>
</feature>
<evidence type="ECO:0000313" key="14">
    <source>
        <dbReference type="EMBL" id="NIR74977.1"/>
    </source>
</evidence>
<feature type="repeat" description="CXXCXGXG motif" evidence="10">
    <location>
        <begin position="176"/>
        <end position="183"/>
    </location>
</feature>
<keyword evidence="5 10" id="KW-0862">Zinc</keyword>
<dbReference type="NCBIfam" id="TIGR02349">
    <property type="entry name" value="DnaJ_bact"/>
    <property type="match status" value="1"/>
</dbReference>
<keyword evidence="7 10" id="KW-0143">Chaperone</keyword>
<sequence>MAGATTKDYYQILGVSESADKPEIKKAYRKLAKQYHPDANPDDPRAAERFKEISEAYHVLSDDEKRQKYDRMRKFSPFDDFAGTAGGPRGGGARGRGFSFDDLGGLGDIFSSIFDFGRGRGKRQTAVRGRDVEYTVEVPFRTAARGGQITVNVPVTEECATCDGSGARPGTTTTRCPECNGSGHVSLGQGDFAISRPCPACFGRGEIATDPCPSCGGTGQVTSQRRVNLRVPAGVETGSRVRMSGMGERGPGGGAPGDLIVKFEVKKDHFFRRRGLDIYCTVPINIAQATLGSKLRVRTVDGKRVMLRIPPGTSSGTKFRIPKMGIEKDGRMGDQYVEIKITVPEKLDEKGKELIKEFAKEEGIKY</sequence>
<feature type="binding site" evidence="10">
    <location>
        <position position="176"/>
    </location>
    <ligand>
        <name>Zn(2+)</name>
        <dbReference type="ChEBI" id="CHEBI:29105"/>
        <label>2</label>
    </ligand>
</feature>
<keyword evidence="2 10" id="KW-0479">Metal-binding</keyword>
<keyword evidence="1 10" id="KW-0235">DNA replication</keyword>
<dbReference type="CDD" id="cd06257">
    <property type="entry name" value="DnaJ"/>
    <property type="match status" value="1"/>
</dbReference>
<dbReference type="InterPro" id="IPR012724">
    <property type="entry name" value="DnaJ"/>
</dbReference>
<dbReference type="InterPro" id="IPR002939">
    <property type="entry name" value="DnaJ_C"/>
</dbReference>
<dbReference type="FunFam" id="2.60.260.20:FF:000005">
    <property type="entry name" value="Chaperone protein dnaJ 1, mitochondrial"/>
    <property type="match status" value="1"/>
</dbReference>
<dbReference type="PANTHER" id="PTHR43096:SF10">
    <property type="entry name" value="CHAPERONE PROTEIN DNAJ A6, CHLOROPLASTIC"/>
    <property type="match status" value="1"/>
</dbReference>
<dbReference type="HAMAP" id="MF_01152">
    <property type="entry name" value="DnaJ"/>
    <property type="match status" value="1"/>
</dbReference>
<evidence type="ECO:0000256" key="1">
    <source>
        <dbReference type="ARBA" id="ARBA00022705"/>
    </source>
</evidence>
<dbReference type="InterPro" id="IPR001305">
    <property type="entry name" value="HSP_DnaJ_Cys-rich_dom"/>
</dbReference>
<comment type="similarity">
    <text evidence="8 10">Belongs to the DnaJ family.</text>
</comment>
<dbReference type="InterPro" id="IPR008971">
    <property type="entry name" value="HSP40/DnaJ_pept-bd"/>
</dbReference>
<dbReference type="Pfam" id="PF00684">
    <property type="entry name" value="DnaJ_CXXCXGXG"/>
    <property type="match status" value="1"/>
</dbReference>
<dbReference type="EMBL" id="JAACAK010000051">
    <property type="protein sequence ID" value="NIR74977.1"/>
    <property type="molecule type" value="Genomic_DNA"/>
</dbReference>
<dbReference type="GO" id="GO:0005737">
    <property type="term" value="C:cytoplasm"/>
    <property type="evidence" value="ECO:0007669"/>
    <property type="project" value="UniProtKB-SubCell"/>
</dbReference>
<keyword evidence="10" id="KW-0963">Cytoplasm</keyword>
<evidence type="ECO:0000259" key="12">
    <source>
        <dbReference type="PROSITE" id="PS50076"/>
    </source>
</evidence>
<dbReference type="Pfam" id="PF00226">
    <property type="entry name" value="DnaJ"/>
    <property type="match status" value="1"/>
</dbReference>
<accession>A0AAE4Z9G9</accession>
<dbReference type="GO" id="GO:0006260">
    <property type="term" value="P:DNA replication"/>
    <property type="evidence" value="ECO:0007669"/>
    <property type="project" value="UniProtKB-KW"/>
</dbReference>
<dbReference type="GO" id="GO:0008270">
    <property type="term" value="F:zinc ion binding"/>
    <property type="evidence" value="ECO:0007669"/>
    <property type="project" value="UniProtKB-UniRule"/>
</dbReference>
<name>A0AAE4Z9G9_9BACT</name>
<dbReference type="Gene3D" id="2.60.260.20">
    <property type="entry name" value="Urease metallochaperone UreE, N-terminal domain"/>
    <property type="match status" value="2"/>
</dbReference>
<dbReference type="SUPFAM" id="SSF49493">
    <property type="entry name" value="HSP40/DnaJ peptide-binding domain"/>
    <property type="match status" value="2"/>
</dbReference>
<evidence type="ECO:0000256" key="11">
    <source>
        <dbReference type="PROSITE-ProRule" id="PRU00546"/>
    </source>
</evidence>
<evidence type="ECO:0000256" key="5">
    <source>
        <dbReference type="ARBA" id="ARBA00022833"/>
    </source>
</evidence>
<feature type="repeat" description="CXXCXGXG motif" evidence="10">
    <location>
        <begin position="198"/>
        <end position="205"/>
    </location>
</feature>
<dbReference type="SUPFAM" id="SSF46565">
    <property type="entry name" value="Chaperone J-domain"/>
    <property type="match status" value="1"/>
</dbReference>
<dbReference type="Gene3D" id="6.20.20.10">
    <property type="match status" value="2"/>
</dbReference>
<dbReference type="Proteomes" id="UP000702544">
    <property type="component" value="Unassembled WGS sequence"/>
</dbReference>
<evidence type="ECO:0000256" key="10">
    <source>
        <dbReference type="HAMAP-Rule" id="MF_01152"/>
    </source>
</evidence>
<feature type="repeat" description="CXXCXGXG motif" evidence="10">
    <location>
        <begin position="159"/>
        <end position="166"/>
    </location>
</feature>
<feature type="binding site" evidence="10">
    <location>
        <position position="198"/>
    </location>
    <ligand>
        <name>Zn(2+)</name>
        <dbReference type="ChEBI" id="CHEBI:29105"/>
        <label>2</label>
    </ligand>
</feature>
<evidence type="ECO:0000256" key="9">
    <source>
        <dbReference type="ARBA" id="ARBA00067609"/>
    </source>
</evidence>
<feature type="binding site" evidence="10">
    <location>
        <position position="215"/>
    </location>
    <ligand>
        <name>Zn(2+)</name>
        <dbReference type="ChEBI" id="CHEBI:29105"/>
        <label>1</label>
    </ligand>
</feature>
<dbReference type="CDD" id="cd10719">
    <property type="entry name" value="DnaJ_zf"/>
    <property type="match status" value="1"/>
</dbReference>
<feature type="repeat" description="CXXCXGXG motif" evidence="10">
    <location>
        <begin position="212"/>
        <end position="219"/>
    </location>
</feature>
<dbReference type="GO" id="GO:0005524">
    <property type="term" value="F:ATP binding"/>
    <property type="evidence" value="ECO:0007669"/>
    <property type="project" value="InterPro"/>
</dbReference>
<protein>
    <recommendedName>
        <fullName evidence="9 10">Chaperone protein DnaJ</fullName>
    </recommendedName>
</protein>
<evidence type="ECO:0000256" key="6">
    <source>
        <dbReference type="ARBA" id="ARBA00023016"/>
    </source>
</evidence>
<comment type="function">
    <text evidence="10">Participates actively in the response to hyperosmotic and heat shock by preventing the aggregation of stress-denatured proteins and by disaggregating proteins, also in an autonomous, DnaK-independent fashion. Unfolded proteins bind initially to DnaJ; upon interaction with the DnaJ-bound protein, DnaK hydrolyzes its bound ATP, resulting in the formation of a stable complex. GrpE releases ADP from DnaK; ATP binding to DnaK triggers the release of the substrate protein, thus completing the reaction cycle. Several rounds of ATP-dependent interactions between DnaJ, DnaK and GrpE are required for fully efficient folding. Also involved, together with DnaK and GrpE, in the DNA replication of plasmids through activation of initiation proteins.</text>
</comment>
<feature type="domain" description="J" evidence="12">
    <location>
        <begin position="8"/>
        <end position="73"/>
    </location>
</feature>
<dbReference type="InterPro" id="IPR001623">
    <property type="entry name" value="DnaJ_domain"/>
</dbReference>
<dbReference type="Gene3D" id="1.10.287.110">
    <property type="entry name" value="DnaJ domain"/>
    <property type="match status" value="1"/>
</dbReference>
<dbReference type="SMART" id="SM00271">
    <property type="entry name" value="DnaJ"/>
    <property type="match status" value="1"/>
</dbReference>
<comment type="subunit">
    <text evidence="10">Homodimer.</text>
</comment>